<proteinExistence type="predicted"/>
<dbReference type="EMBL" id="BARS01050600">
    <property type="protein sequence ID" value="GAG49859.1"/>
    <property type="molecule type" value="Genomic_DNA"/>
</dbReference>
<organism evidence="1">
    <name type="scientific">marine sediment metagenome</name>
    <dbReference type="NCBI Taxonomy" id="412755"/>
    <lineage>
        <taxon>unclassified sequences</taxon>
        <taxon>metagenomes</taxon>
        <taxon>ecological metagenomes</taxon>
    </lineage>
</organism>
<evidence type="ECO:0000313" key="1">
    <source>
        <dbReference type="EMBL" id="GAG49859.1"/>
    </source>
</evidence>
<gene>
    <name evidence="1" type="ORF">S01H1_75505</name>
</gene>
<name>X0Y1Z2_9ZZZZ</name>
<accession>X0Y1Z2</accession>
<comment type="caution">
    <text evidence="1">The sequence shown here is derived from an EMBL/GenBank/DDBJ whole genome shotgun (WGS) entry which is preliminary data.</text>
</comment>
<sequence length="49" mass="5741">NISESYDLFDPRINLPQLNWRRTLFKDYETWSSGPGQRQLAMPIGLQGM</sequence>
<reference evidence="1" key="1">
    <citation type="journal article" date="2014" name="Front. Microbiol.">
        <title>High frequency of phylogenetically diverse reductive dehalogenase-homologous genes in deep subseafloor sedimentary metagenomes.</title>
        <authorList>
            <person name="Kawai M."/>
            <person name="Futagami T."/>
            <person name="Toyoda A."/>
            <person name="Takaki Y."/>
            <person name="Nishi S."/>
            <person name="Hori S."/>
            <person name="Arai W."/>
            <person name="Tsubouchi T."/>
            <person name="Morono Y."/>
            <person name="Uchiyama I."/>
            <person name="Ito T."/>
            <person name="Fujiyama A."/>
            <person name="Inagaki F."/>
            <person name="Takami H."/>
        </authorList>
    </citation>
    <scope>NUCLEOTIDE SEQUENCE</scope>
    <source>
        <strain evidence="1">Expedition CK06-06</strain>
    </source>
</reference>
<dbReference type="AlphaFoldDB" id="X0Y1Z2"/>
<protein>
    <submittedName>
        <fullName evidence="1">Uncharacterized protein</fullName>
    </submittedName>
</protein>
<feature type="non-terminal residue" evidence="1">
    <location>
        <position position="1"/>
    </location>
</feature>